<protein>
    <submittedName>
        <fullName evidence="1">Uncharacterized protein</fullName>
    </submittedName>
</protein>
<accession>A0A4C1SIU0</accession>
<reference evidence="1 2" key="1">
    <citation type="journal article" date="2019" name="Commun. Biol.">
        <title>The bagworm genome reveals a unique fibroin gene that provides high tensile strength.</title>
        <authorList>
            <person name="Kono N."/>
            <person name="Nakamura H."/>
            <person name="Ohtoshi R."/>
            <person name="Tomita M."/>
            <person name="Numata K."/>
            <person name="Arakawa K."/>
        </authorList>
    </citation>
    <scope>NUCLEOTIDE SEQUENCE [LARGE SCALE GENOMIC DNA]</scope>
</reference>
<name>A0A4C1SIU0_EUMVA</name>
<organism evidence="1 2">
    <name type="scientific">Eumeta variegata</name>
    <name type="common">Bagworm moth</name>
    <name type="synonym">Eumeta japonica</name>
    <dbReference type="NCBI Taxonomy" id="151549"/>
    <lineage>
        <taxon>Eukaryota</taxon>
        <taxon>Metazoa</taxon>
        <taxon>Ecdysozoa</taxon>
        <taxon>Arthropoda</taxon>
        <taxon>Hexapoda</taxon>
        <taxon>Insecta</taxon>
        <taxon>Pterygota</taxon>
        <taxon>Neoptera</taxon>
        <taxon>Endopterygota</taxon>
        <taxon>Lepidoptera</taxon>
        <taxon>Glossata</taxon>
        <taxon>Ditrysia</taxon>
        <taxon>Tineoidea</taxon>
        <taxon>Psychidae</taxon>
        <taxon>Oiketicinae</taxon>
        <taxon>Eumeta</taxon>
    </lineage>
</organism>
<sequence length="165" mass="18387">MLHYVVCTNNHLVHNIDGDKHMPGYNVGDTQLYHCLTIYSSKSPNSRTQSIGSTLANTNQSNLELQSDCLNKPSNDSKFVQGLIMDCAAPFHQCVHRPLGKQRRLYVCACVDKNDEYAYVGTQTGDVVKISLNTSETMDVVKSGSYASMLVLMEHITDENLWKGL</sequence>
<gene>
    <name evidence="1" type="ORF">EVAR_72103_1</name>
</gene>
<dbReference type="EMBL" id="BGZK01006855">
    <property type="protein sequence ID" value="GBP01050.1"/>
    <property type="molecule type" value="Genomic_DNA"/>
</dbReference>
<evidence type="ECO:0000313" key="2">
    <source>
        <dbReference type="Proteomes" id="UP000299102"/>
    </source>
</evidence>
<dbReference type="AlphaFoldDB" id="A0A4C1SIU0"/>
<evidence type="ECO:0000313" key="1">
    <source>
        <dbReference type="EMBL" id="GBP01050.1"/>
    </source>
</evidence>
<keyword evidence="2" id="KW-1185">Reference proteome</keyword>
<comment type="caution">
    <text evidence="1">The sequence shown here is derived from an EMBL/GenBank/DDBJ whole genome shotgun (WGS) entry which is preliminary data.</text>
</comment>
<dbReference type="Proteomes" id="UP000299102">
    <property type="component" value="Unassembled WGS sequence"/>
</dbReference>
<dbReference type="OrthoDB" id="6252103at2759"/>
<proteinExistence type="predicted"/>